<dbReference type="AlphaFoldDB" id="T0IVS7"/>
<evidence type="ECO:0000313" key="3">
    <source>
        <dbReference type="Proteomes" id="UP000015525"/>
    </source>
</evidence>
<gene>
    <name evidence="2" type="ORF">L288_02195</name>
</gene>
<feature type="compositionally biased region" description="Polar residues" evidence="1">
    <location>
        <begin position="61"/>
        <end position="72"/>
    </location>
</feature>
<accession>T0IVS7</accession>
<comment type="caution">
    <text evidence="2">The sequence shown here is derived from an EMBL/GenBank/DDBJ whole genome shotgun (WGS) entry which is preliminary data.</text>
</comment>
<keyword evidence="3" id="KW-1185">Reference proteome</keyword>
<organism evidence="2 3">
    <name type="scientific">Sphingobium quisquiliarum P25</name>
    <dbReference type="NCBI Taxonomy" id="1329909"/>
    <lineage>
        <taxon>Bacteria</taxon>
        <taxon>Pseudomonadati</taxon>
        <taxon>Pseudomonadota</taxon>
        <taxon>Alphaproteobacteria</taxon>
        <taxon>Sphingomonadales</taxon>
        <taxon>Sphingomonadaceae</taxon>
        <taxon>Sphingobium</taxon>
    </lineage>
</organism>
<protein>
    <submittedName>
        <fullName evidence="2">Uncharacterized protein</fullName>
    </submittedName>
</protein>
<dbReference type="Proteomes" id="UP000015525">
    <property type="component" value="Unassembled WGS sequence"/>
</dbReference>
<reference evidence="2 3" key="1">
    <citation type="journal article" date="2013" name="Genome Announc.">
        <title>Draft Genome Sequence of Sphingobium quisquiliarum Strain P25T, a Novel Hexachlorocyclohexane (HCH)-Degrading Bacterium Isolated from an HCH Dumpsite.</title>
        <authorList>
            <person name="Kumar Singh A."/>
            <person name="Sangwan N."/>
            <person name="Sharma A."/>
            <person name="Gupta V."/>
            <person name="Khurana J.P."/>
            <person name="Lal R."/>
        </authorList>
    </citation>
    <scope>NUCLEOTIDE SEQUENCE [LARGE SCALE GENOMIC DNA]</scope>
    <source>
        <strain evidence="2 3">P25</strain>
    </source>
</reference>
<name>T0IVS7_9SPHN</name>
<dbReference type="PATRIC" id="fig|1329909.3.peg.411"/>
<sequence>MQVRNGDAARGRRPYAGTLRRIAGSLRMRLLPALPLLLLAACDQGDSGKPGMSTNIVEEQSSYDVSNLTPAQDESLRPGNATASPGNETAPARPREQQEASAPGTIPAALRGHWTGVNDACGDRSSDLELTVTPKSLIFHESVGTVTDVAPGPDGRVRVTASFTGEGDSWTRKVELRPSANGRELTMINDGAAVTRKRC</sequence>
<feature type="region of interest" description="Disordered" evidence="1">
    <location>
        <begin position="61"/>
        <end position="109"/>
    </location>
</feature>
<dbReference type="EMBL" id="ATHO01000014">
    <property type="protein sequence ID" value="EQB13789.1"/>
    <property type="molecule type" value="Genomic_DNA"/>
</dbReference>
<proteinExistence type="predicted"/>
<evidence type="ECO:0000256" key="1">
    <source>
        <dbReference type="SAM" id="MobiDB-lite"/>
    </source>
</evidence>
<evidence type="ECO:0000313" key="2">
    <source>
        <dbReference type="EMBL" id="EQB13789.1"/>
    </source>
</evidence>